<dbReference type="PANTHER" id="PTHR32438">
    <property type="entry name" value="4-ALPHA-GLUCANOTRANSFERASE DPE1, CHLOROPLASTIC/AMYLOPLASTIC"/>
    <property type="match status" value="1"/>
</dbReference>
<evidence type="ECO:0000256" key="10">
    <source>
        <dbReference type="RuleBase" id="RU361207"/>
    </source>
</evidence>
<dbReference type="Proteomes" id="UP000470875">
    <property type="component" value="Unassembled WGS sequence"/>
</dbReference>
<keyword evidence="7 10" id="KW-0119">Carbohydrate metabolism</keyword>
<reference evidence="12 13" key="1">
    <citation type="submission" date="2019-08" db="EMBL/GenBank/DDBJ databases">
        <title>In-depth cultivation of the pig gut microbiome towards novel bacterial diversity and tailored functional studies.</title>
        <authorList>
            <person name="Wylensek D."/>
            <person name="Hitch T.C.A."/>
            <person name="Clavel T."/>
        </authorList>
    </citation>
    <scope>NUCLEOTIDE SEQUENCE [LARGE SCALE GENOMIC DNA]</scope>
    <source>
        <strain evidence="12 13">WB03_NA08</strain>
    </source>
</reference>
<evidence type="ECO:0000256" key="1">
    <source>
        <dbReference type="ARBA" id="ARBA00000439"/>
    </source>
</evidence>
<dbReference type="SUPFAM" id="SSF51445">
    <property type="entry name" value="(Trans)glycosidases"/>
    <property type="match status" value="1"/>
</dbReference>
<evidence type="ECO:0000313" key="12">
    <source>
        <dbReference type="EMBL" id="MSS84907.1"/>
    </source>
</evidence>
<keyword evidence="6 10" id="KW-0808">Transferase</keyword>
<dbReference type="Pfam" id="PF21226">
    <property type="entry name" value="MalQ_N"/>
    <property type="match status" value="1"/>
</dbReference>
<dbReference type="AlphaFoldDB" id="A0A6N7VT01"/>
<keyword evidence="5 10" id="KW-0328">Glycosyltransferase</keyword>
<dbReference type="EMBL" id="VULO01000010">
    <property type="protein sequence ID" value="MSS84907.1"/>
    <property type="molecule type" value="Genomic_DNA"/>
</dbReference>
<sequence>MEQLQQLAHINGVATEFWDWSGKQRFTSPKTLLSVLNALGVPVDLLSDLPTIESAIQWSEDRTWRSVVPPCSVVREHSEYHVPIHLPHGLPVHVWVELEDGRGVDCWQVDKWVEPRLIDKVLTGEATFAIPQDLPLGYHRLGASIDGGEPQYGFLYVVPERLTPDVLAGNQRYWGVNVQAYSVRSVASWGIGDASDLADLTAICAQQGSDFVLINPLHASQPIAPIEDSPYLPVSRRWLALTYIRPEAIPEYAQLGPRARATIERLRSDAAQAKPNRGGGINRDASWEARLRALELIYPLPRPIHREAELKAFIDEGGAELQRFALWCALVEHFGTVQLPPDALDSADAVEGRVHFYQWAQWIAREQLQTPNRVAKRLGMPIGIMSDLAVGVHPHGAEYWAEPGEFAAGMSVGAPPDMYAQQGQDWSQPPWSPRALEQSGYAPFIGVLRAALDLSSALRIDHILGLFRLWWIPRGETPDNGTYVSFDHEAMVGILLLEAQRHGAIVIGEDLGTVEPWVRSYLADRGILGTSVLWFEKDNQGKPLLPEQYRENVLATVNTHDLPPTAGYMSGIQTTLRQSLGLLTDPVEHVRDSDEAEQTAMRARLREVGLLPEDPHVSVPRSEEIEALHRYICRTPSRLVAAALVDAVGEKQPQNLPGTNHEYPNWRIPLSDSQGNEVLLENLAERTDLQRLFAVMRQERGR</sequence>
<dbReference type="Gene3D" id="3.20.20.80">
    <property type="entry name" value="Glycosidases"/>
    <property type="match status" value="1"/>
</dbReference>
<evidence type="ECO:0000256" key="3">
    <source>
        <dbReference type="ARBA" id="ARBA00012560"/>
    </source>
</evidence>
<comment type="catalytic activity">
    <reaction evidence="1 10">
        <text>Transfers a segment of a (1-&gt;4)-alpha-D-glucan to a new position in an acceptor, which may be glucose or a (1-&gt;4)-alpha-D-glucan.</text>
        <dbReference type="EC" id="2.4.1.25"/>
    </reaction>
</comment>
<dbReference type="InterPro" id="IPR048458">
    <property type="entry name" value="MalQ_N"/>
</dbReference>
<evidence type="ECO:0000256" key="4">
    <source>
        <dbReference type="ARBA" id="ARBA00020295"/>
    </source>
</evidence>
<keyword evidence="13" id="KW-1185">Reference proteome</keyword>
<feature type="domain" description="MalQ N-terminal beta-sandwich" evidence="11">
    <location>
        <begin position="68"/>
        <end position="149"/>
    </location>
</feature>
<name>A0A6N7VT01_9ACTO</name>
<evidence type="ECO:0000256" key="5">
    <source>
        <dbReference type="ARBA" id="ARBA00022676"/>
    </source>
</evidence>
<evidence type="ECO:0000256" key="8">
    <source>
        <dbReference type="ARBA" id="ARBA00031423"/>
    </source>
</evidence>
<protein>
    <recommendedName>
        <fullName evidence="4 10">4-alpha-glucanotransferase</fullName>
        <ecNumber evidence="3 10">2.4.1.25</ecNumber>
    </recommendedName>
    <alternativeName>
        <fullName evidence="8 10">Amylomaltase</fullName>
    </alternativeName>
    <alternativeName>
        <fullName evidence="9 10">Disproportionating enzyme</fullName>
    </alternativeName>
</protein>
<dbReference type="InterPro" id="IPR017853">
    <property type="entry name" value="GH"/>
</dbReference>
<evidence type="ECO:0000256" key="6">
    <source>
        <dbReference type="ARBA" id="ARBA00022679"/>
    </source>
</evidence>
<evidence type="ECO:0000259" key="11">
    <source>
        <dbReference type="Pfam" id="PF21226"/>
    </source>
</evidence>
<dbReference type="PANTHER" id="PTHR32438:SF5">
    <property type="entry name" value="4-ALPHA-GLUCANOTRANSFERASE DPE1, CHLOROPLASTIC_AMYLOPLASTIC"/>
    <property type="match status" value="1"/>
</dbReference>
<evidence type="ECO:0000256" key="2">
    <source>
        <dbReference type="ARBA" id="ARBA00005684"/>
    </source>
</evidence>
<organism evidence="12 13">
    <name type="scientific">Scrofimicrobium canadense</name>
    <dbReference type="NCBI Taxonomy" id="2652290"/>
    <lineage>
        <taxon>Bacteria</taxon>
        <taxon>Bacillati</taxon>
        <taxon>Actinomycetota</taxon>
        <taxon>Actinomycetes</taxon>
        <taxon>Actinomycetales</taxon>
        <taxon>Actinomycetaceae</taxon>
        <taxon>Scrofimicrobium</taxon>
    </lineage>
</organism>
<dbReference type="GO" id="GO:0005975">
    <property type="term" value="P:carbohydrate metabolic process"/>
    <property type="evidence" value="ECO:0007669"/>
    <property type="project" value="InterPro"/>
</dbReference>
<evidence type="ECO:0000313" key="13">
    <source>
        <dbReference type="Proteomes" id="UP000470875"/>
    </source>
</evidence>
<evidence type="ECO:0000256" key="7">
    <source>
        <dbReference type="ARBA" id="ARBA00023277"/>
    </source>
</evidence>
<dbReference type="InterPro" id="IPR003385">
    <property type="entry name" value="Glyco_hydro_77"/>
</dbReference>
<dbReference type="EC" id="2.4.1.25" evidence="3 10"/>
<comment type="similarity">
    <text evidence="2 10">Belongs to the disproportionating enzyme family.</text>
</comment>
<accession>A0A6N7VT01</accession>
<evidence type="ECO:0000256" key="9">
    <source>
        <dbReference type="ARBA" id="ARBA00031501"/>
    </source>
</evidence>
<dbReference type="GO" id="GO:0004134">
    <property type="term" value="F:4-alpha-glucanotransferase activity"/>
    <property type="evidence" value="ECO:0007669"/>
    <property type="project" value="UniProtKB-EC"/>
</dbReference>
<dbReference type="Pfam" id="PF02446">
    <property type="entry name" value="Glyco_hydro_77"/>
    <property type="match status" value="1"/>
</dbReference>
<comment type="caution">
    <text evidence="12">The sequence shown here is derived from an EMBL/GenBank/DDBJ whole genome shotgun (WGS) entry which is preliminary data.</text>
</comment>
<dbReference type="RefSeq" id="WP_154545666.1">
    <property type="nucleotide sequence ID" value="NZ_VULO01000010.1"/>
</dbReference>
<proteinExistence type="inferred from homology"/>
<dbReference type="NCBIfam" id="TIGR00217">
    <property type="entry name" value="malQ"/>
    <property type="match status" value="1"/>
</dbReference>
<gene>
    <name evidence="12" type="primary">malQ</name>
    <name evidence="12" type="ORF">FYJ24_09050</name>
</gene>